<dbReference type="AlphaFoldDB" id="A0A9D3NG60"/>
<gene>
    <name evidence="2" type="ORF">KOW79_013659</name>
</gene>
<feature type="signal peptide" evidence="1">
    <location>
        <begin position="1"/>
        <end position="17"/>
    </location>
</feature>
<dbReference type="EMBL" id="JAHKSW010000016">
    <property type="protein sequence ID" value="KAG7322313.1"/>
    <property type="molecule type" value="Genomic_DNA"/>
</dbReference>
<keyword evidence="3" id="KW-1185">Reference proteome</keyword>
<proteinExistence type="predicted"/>
<organism evidence="2 3">
    <name type="scientific">Hemibagrus wyckioides</name>
    <dbReference type="NCBI Taxonomy" id="337641"/>
    <lineage>
        <taxon>Eukaryota</taxon>
        <taxon>Metazoa</taxon>
        <taxon>Chordata</taxon>
        <taxon>Craniata</taxon>
        <taxon>Vertebrata</taxon>
        <taxon>Euteleostomi</taxon>
        <taxon>Actinopterygii</taxon>
        <taxon>Neopterygii</taxon>
        <taxon>Teleostei</taxon>
        <taxon>Ostariophysi</taxon>
        <taxon>Siluriformes</taxon>
        <taxon>Bagridae</taxon>
        <taxon>Hemibagrus</taxon>
    </lineage>
</organism>
<evidence type="ECO:0008006" key="4">
    <source>
        <dbReference type="Google" id="ProtNLM"/>
    </source>
</evidence>
<sequence>MFKLVVYFLIFTKKAWAPIKWGDCPAGISRVTREQERESFDLLLLVTDLSWCMYICPLLDLSLVHYGSYIVHGVCSPLVDGSDGHH</sequence>
<comment type="caution">
    <text evidence="2">The sequence shown here is derived from an EMBL/GenBank/DDBJ whole genome shotgun (WGS) entry which is preliminary data.</text>
</comment>
<reference evidence="2 3" key="1">
    <citation type="submission" date="2021-06" db="EMBL/GenBank/DDBJ databases">
        <title>Chromosome-level genome assembly of the red-tail catfish (Hemibagrus wyckioides).</title>
        <authorList>
            <person name="Shao F."/>
        </authorList>
    </citation>
    <scope>NUCLEOTIDE SEQUENCE [LARGE SCALE GENOMIC DNA]</scope>
    <source>
        <strain evidence="2">EC202008001</strain>
        <tissue evidence="2">Blood</tissue>
    </source>
</reference>
<dbReference type="Proteomes" id="UP000824219">
    <property type="component" value="Linkage Group LG16"/>
</dbReference>
<keyword evidence="1" id="KW-0732">Signal</keyword>
<protein>
    <recommendedName>
        <fullName evidence="4">Secreted protein</fullName>
    </recommendedName>
</protein>
<accession>A0A9D3NG60</accession>
<evidence type="ECO:0000256" key="1">
    <source>
        <dbReference type="SAM" id="SignalP"/>
    </source>
</evidence>
<evidence type="ECO:0000313" key="2">
    <source>
        <dbReference type="EMBL" id="KAG7322313.1"/>
    </source>
</evidence>
<name>A0A9D3NG60_9TELE</name>
<feature type="chain" id="PRO_5038476318" description="Secreted protein" evidence="1">
    <location>
        <begin position="18"/>
        <end position="86"/>
    </location>
</feature>
<evidence type="ECO:0000313" key="3">
    <source>
        <dbReference type="Proteomes" id="UP000824219"/>
    </source>
</evidence>